<dbReference type="Gene3D" id="1.10.760.10">
    <property type="entry name" value="Cytochrome c-like domain"/>
    <property type="match status" value="2"/>
</dbReference>
<dbReference type="GO" id="GO:0020037">
    <property type="term" value="F:heme binding"/>
    <property type="evidence" value="ECO:0007669"/>
    <property type="project" value="InterPro"/>
</dbReference>
<dbReference type="PROSITE" id="PS51007">
    <property type="entry name" value="CYTC"/>
    <property type="match status" value="2"/>
</dbReference>
<reference evidence="12" key="2">
    <citation type="submission" date="2024-04" db="EMBL/GenBank/DDBJ databases">
        <authorList>
            <person name="Chen Y."/>
            <person name="Shah S."/>
            <person name="Dougan E. K."/>
            <person name="Thang M."/>
            <person name="Chan C."/>
        </authorList>
    </citation>
    <scope>NUCLEOTIDE SEQUENCE [LARGE SCALE GENOMIC DNA]</scope>
</reference>
<evidence type="ECO:0000256" key="1">
    <source>
        <dbReference type="ARBA" id="ARBA00004196"/>
    </source>
</evidence>
<comment type="subcellular location">
    <subcellularLocation>
        <location evidence="1">Cell envelope</location>
    </subcellularLocation>
</comment>
<dbReference type="PANTHER" id="PTHR30600:SF10">
    <property type="entry name" value="BLL6722 PROTEIN"/>
    <property type="match status" value="1"/>
</dbReference>
<dbReference type="InterPro" id="IPR009056">
    <property type="entry name" value="Cyt_c-like_dom"/>
</dbReference>
<dbReference type="PROSITE" id="PS50905">
    <property type="entry name" value="FERRITIN_LIKE"/>
    <property type="match status" value="1"/>
</dbReference>
<dbReference type="CDD" id="cd01041">
    <property type="entry name" value="Rubrerythrin"/>
    <property type="match status" value="1"/>
</dbReference>
<evidence type="ECO:0000313" key="14">
    <source>
        <dbReference type="Proteomes" id="UP001152797"/>
    </source>
</evidence>
<dbReference type="Proteomes" id="UP001152797">
    <property type="component" value="Unassembled WGS sequence"/>
</dbReference>
<gene>
    <name evidence="11" type="ORF">C1SCF055_LOCUS572</name>
</gene>
<proteinExistence type="predicted"/>
<keyword evidence="14" id="KW-1185">Reference proteome</keyword>
<evidence type="ECO:0000256" key="4">
    <source>
        <dbReference type="ARBA" id="ARBA00022729"/>
    </source>
</evidence>
<evidence type="ECO:0000313" key="11">
    <source>
        <dbReference type="EMBL" id="CAI3971982.1"/>
    </source>
</evidence>
<feature type="compositionally biased region" description="Acidic residues" evidence="8">
    <location>
        <begin position="219"/>
        <end position="230"/>
    </location>
</feature>
<dbReference type="Pfam" id="PF02915">
    <property type="entry name" value="Rubrerythrin"/>
    <property type="match status" value="1"/>
</dbReference>
<keyword evidence="6 7" id="KW-0408">Iron</keyword>
<dbReference type="SUPFAM" id="SSF47240">
    <property type="entry name" value="Ferritin-like"/>
    <property type="match status" value="1"/>
</dbReference>
<dbReference type="EMBL" id="CAMXCT010000001">
    <property type="protein sequence ID" value="CAI3971982.1"/>
    <property type="molecule type" value="Genomic_DNA"/>
</dbReference>
<dbReference type="EMBL" id="CAMXCT020000001">
    <property type="protein sequence ID" value="CAL1125357.1"/>
    <property type="molecule type" value="Genomic_DNA"/>
</dbReference>
<feature type="compositionally biased region" description="Low complexity" evidence="8">
    <location>
        <begin position="148"/>
        <end position="176"/>
    </location>
</feature>
<dbReference type="InterPro" id="IPR012347">
    <property type="entry name" value="Ferritin-like"/>
</dbReference>
<evidence type="ECO:0000259" key="10">
    <source>
        <dbReference type="PROSITE" id="PS51007"/>
    </source>
</evidence>
<evidence type="ECO:0000256" key="5">
    <source>
        <dbReference type="ARBA" id="ARBA00023002"/>
    </source>
</evidence>
<dbReference type="SUPFAM" id="SSF46626">
    <property type="entry name" value="Cytochrome c"/>
    <property type="match status" value="2"/>
</dbReference>
<keyword evidence="4" id="KW-0732">Signal</keyword>
<name>A0A9P1BEV5_9DINO</name>
<evidence type="ECO:0000256" key="3">
    <source>
        <dbReference type="ARBA" id="ARBA00022723"/>
    </source>
</evidence>
<dbReference type="InterPro" id="IPR051395">
    <property type="entry name" value="Cytochrome_c_Peroxidase/MauG"/>
</dbReference>
<dbReference type="InterPro" id="IPR009040">
    <property type="entry name" value="Ferritin-like_diiron"/>
</dbReference>
<keyword evidence="5" id="KW-0560">Oxidoreductase</keyword>
<evidence type="ECO:0000256" key="7">
    <source>
        <dbReference type="PROSITE-ProRule" id="PRU00433"/>
    </source>
</evidence>
<dbReference type="InterPro" id="IPR003251">
    <property type="entry name" value="Rr_diiron-bd_dom"/>
</dbReference>
<evidence type="ECO:0000259" key="9">
    <source>
        <dbReference type="PROSITE" id="PS50905"/>
    </source>
</evidence>
<dbReference type="Pfam" id="PF03150">
    <property type="entry name" value="CCP_MauG"/>
    <property type="match status" value="1"/>
</dbReference>
<dbReference type="AlphaFoldDB" id="A0A9P1BEV5"/>
<feature type="domain" description="Ferritin-like diiron" evidence="9">
    <location>
        <begin position="3"/>
        <end position="142"/>
    </location>
</feature>
<evidence type="ECO:0000313" key="12">
    <source>
        <dbReference type="EMBL" id="CAL1125357.1"/>
    </source>
</evidence>
<feature type="compositionally biased region" description="Acidic residues" evidence="8">
    <location>
        <begin position="238"/>
        <end position="259"/>
    </location>
</feature>
<feature type="domain" description="Cytochrome c" evidence="10">
    <location>
        <begin position="325"/>
        <end position="452"/>
    </location>
</feature>
<dbReference type="InterPro" id="IPR004852">
    <property type="entry name" value="Di-haem_cyt_c_peroxidsae"/>
</dbReference>
<dbReference type="GO" id="GO:0009055">
    <property type="term" value="F:electron transfer activity"/>
    <property type="evidence" value="ECO:0007669"/>
    <property type="project" value="InterPro"/>
</dbReference>
<comment type="caution">
    <text evidence="11">The sequence shown here is derived from an EMBL/GenBank/DDBJ whole genome shotgun (WGS) entry which is preliminary data.</text>
</comment>
<evidence type="ECO:0000256" key="6">
    <source>
        <dbReference type="ARBA" id="ARBA00023004"/>
    </source>
</evidence>
<dbReference type="InterPro" id="IPR036909">
    <property type="entry name" value="Cyt_c-like_dom_sf"/>
</dbReference>
<evidence type="ECO:0000313" key="13">
    <source>
        <dbReference type="EMBL" id="CAL4759294.1"/>
    </source>
</evidence>
<keyword evidence="2 7" id="KW-0349">Heme</keyword>
<dbReference type="Gene3D" id="1.20.1260.10">
    <property type="match status" value="1"/>
</dbReference>
<feature type="compositionally biased region" description="Acidic residues" evidence="8">
    <location>
        <begin position="177"/>
        <end position="212"/>
    </location>
</feature>
<organism evidence="11">
    <name type="scientific">Cladocopium goreaui</name>
    <dbReference type="NCBI Taxonomy" id="2562237"/>
    <lineage>
        <taxon>Eukaryota</taxon>
        <taxon>Sar</taxon>
        <taxon>Alveolata</taxon>
        <taxon>Dinophyceae</taxon>
        <taxon>Suessiales</taxon>
        <taxon>Symbiodiniaceae</taxon>
        <taxon>Cladocopium</taxon>
    </lineage>
</organism>
<protein>
    <submittedName>
        <fullName evidence="13">Methylamine utilization protein MauG</fullName>
    </submittedName>
</protein>
<reference evidence="11" key="1">
    <citation type="submission" date="2022-10" db="EMBL/GenBank/DDBJ databases">
        <authorList>
            <person name="Chen Y."/>
            <person name="Dougan E. K."/>
            <person name="Chan C."/>
            <person name="Rhodes N."/>
            <person name="Thang M."/>
        </authorList>
    </citation>
    <scope>NUCLEOTIDE SEQUENCE</scope>
</reference>
<evidence type="ECO:0000256" key="8">
    <source>
        <dbReference type="SAM" id="MobiDB-lite"/>
    </source>
</evidence>
<dbReference type="InterPro" id="IPR009078">
    <property type="entry name" value="Ferritin-like_SF"/>
</dbReference>
<dbReference type="GO" id="GO:0046872">
    <property type="term" value="F:metal ion binding"/>
    <property type="evidence" value="ECO:0007669"/>
    <property type="project" value="UniProtKB-KW"/>
</dbReference>
<feature type="region of interest" description="Disordered" evidence="8">
    <location>
        <begin position="144"/>
        <end position="259"/>
    </location>
</feature>
<accession>A0A9P1BEV5</accession>
<keyword evidence="3 7" id="KW-0479">Metal-binding</keyword>
<feature type="domain" description="Cytochrome c" evidence="10">
    <location>
        <begin position="504"/>
        <end position="636"/>
    </location>
</feature>
<evidence type="ECO:0000256" key="2">
    <source>
        <dbReference type="ARBA" id="ARBA00022617"/>
    </source>
</evidence>
<sequence>MAELAGSRTHENLKAAFASESQANRRYLYFAKVADVEGEPEVAELFRSTSEGETGHAHGHLDFLRKCGDPTTDMPIGNIKEMIASAVEGETREYNEMYPEFARVAREEGHEEIADWFETLAKAEKSHAGKLQEALSRLGTATADADNTSAETTPADTASSDDAQAAESAPADLGLDLTEEEDEVIVEPSFDEEEMAETESAEEAPAPEEESEPAVAETEVVEEEMEEEAPAESKPEMTEVEDFSPEDIEEDTEEETVEVEPIEVTLGDPSLTAGIPGEGPLTIEEIRGWLDDESNHVPLKVNLPMGLAAGQGQIKGLEENPLTLAKIELGRQLYFDPRLSSDSSIACAGCHDPDQGYTTHTQFGIGIESQEGDRNSPVSYNRILSDEQFWDGRAGSLEEQAVGPIANPIEMGNTHDACVVCLKGIEGYALQFDRIFGDLNIDNVAKAIAAFERTIVTGPSPYDYHEQLQQFAGLDPEDLKEDDPELYELYESAQASADEHPMSESAIRGYEIYFNKGAKKGHCSACHVGPNLTDELYHNLGVGMLSEEPPEGRAAVTDDEKDRGAFKTPTIRNVEHSAPYMHDGSEATLEDVVEYYVEIGKGGPDKYPNLSEKIKPIDDLTDQDKKDLVEFMKACSGDFPVVERGRMPQ</sequence>
<dbReference type="EMBL" id="CAMXCT030000001">
    <property type="protein sequence ID" value="CAL4759294.1"/>
    <property type="molecule type" value="Genomic_DNA"/>
</dbReference>
<dbReference type="OrthoDB" id="10257359at2759"/>
<dbReference type="PANTHER" id="PTHR30600">
    <property type="entry name" value="CYTOCHROME C PEROXIDASE-RELATED"/>
    <property type="match status" value="1"/>
</dbReference>
<dbReference type="GO" id="GO:0004130">
    <property type="term" value="F:cytochrome-c peroxidase activity"/>
    <property type="evidence" value="ECO:0007669"/>
    <property type="project" value="TreeGrafter"/>
</dbReference>